<dbReference type="Proteomes" id="UP001148662">
    <property type="component" value="Unassembled WGS sequence"/>
</dbReference>
<reference evidence="1" key="1">
    <citation type="submission" date="2022-07" db="EMBL/GenBank/DDBJ databases">
        <title>Genome Sequence of Phlebia brevispora.</title>
        <authorList>
            <person name="Buettner E."/>
        </authorList>
    </citation>
    <scope>NUCLEOTIDE SEQUENCE</scope>
    <source>
        <strain evidence="1">MPL23</strain>
    </source>
</reference>
<accession>A0ACC1TBZ1</accession>
<evidence type="ECO:0000313" key="1">
    <source>
        <dbReference type="EMBL" id="KAJ3558002.1"/>
    </source>
</evidence>
<organism evidence="1 2">
    <name type="scientific">Phlebia brevispora</name>
    <dbReference type="NCBI Taxonomy" id="194682"/>
    <lineage>
        <taxon>Eukaryota</taxon>
        <taxon>Fungi</taxon>
        <taxon>Dikarya</taxon>
        <taxon>Basidiomycota</taxon>
        <taxon>Agaricomycotina</taxon>
        <taxon>Agaricomycetes</taxon>
        <taxon>Polyporales</taxon>
        <taxon>Meruliaceae</taxon>
        <taxon>Phlebia</taxon>
    </lineage>
</organism>
<gene>
    <name evidence="1" type="ORF">NM688_g1167</name>
</gene>
<sequence>MPSLEIKTNVKVDNPKALVEEFSQLAAKTLGKPLAYICVSYQYNEYLAWNGTFDPAFLVAVISLDNITPELNEHYSKVFFEYFEEKLGVKDHRGYISFTDPGREYLGHRSTTFGSIFGRNYNYNEFMAWEGSFEPAFLLNVTSLDNMDDPDQNEEFSKALFMYVETKLGAKDHRGYIVFNDPGRVHIGYQSTTMHVIFGPKEETTEQQ</sequence>
<name>A0ACC1TBZ1_9APHY</name>
<dbReference type="EMBL" id="JANHOG010000116">
    <property type="protein sequence ID" value="KAJ3558002.1"/>
    <property type="molecule type" value="Genomic_DNA"/>
</dbReference>
<comment type="caution">
    <text evidence="1">The sequence shown here is derived from an EMBL/GenBank/DDBJ whole genome shotgun (WGS) entry which is preliminary data.</text>
</comment>
<evidence type="ECO:0000313" key="2">
    <source>
        <dbReference type="Proteomes" id="UP001148662"/>
    </source>
</evidence>
<protein>
    <submittedName>
        <fullName evidence="1">Uncharacterized protein</fullName>
    </submittedName>
</protein>
<proteinExistence type="predicted"/>
<keyword evidence="2" id="KW-1185">Reference proteome</keyword>